<dbReference type="OrthoDB" id="9782675at2"/>
<dbReference type="Gene3D" id="3.20.20.120">
    <property type="entry name" value="Enolase-like C-terminal domain"/>
    <property type="match status" value="1"/>
</dbReference>
<keyword evidence="3 6" id="KW-0460">Magnesium</keyword>
<dbReference type="InterPro" id="IPR034593">
    <property type="entry name" value="DgoD-like"/>
</dbReference>
<feature type="binding site" evidence="6">
    <location>
        <position position="223"/>
    </location>
    <ligand>
        <name>Mg(2+)</name>
        <dbReference type="ChEBI" id="CHEBI:18420"/>
    </ligand>
</feature>
<dbReference type="RefSeq" id="WP_046107059.1">
    <property type="nucleotide sequence ID" value="NZ_JZEX01000041.1"/>
</dbReference>
<dbReference type="SUPFAM" id="SSF54826">
    <property type="entry name" value="Enolase N-terminal domain-like"/>
    <property type="match status" value="1"/>
</dbReference>
<dbReference type="SFLD" id="SFLDS00001">
    <property type="entry name" value="Enolase"/>
    <property type="match status" value="1"/>
</dbReference>
<organism evidence="10 11">
    <name type="scientific">Devosia geojensis</name>
    <dbReference type="NCBI Taxonomy" id="443610"/>
    <lineage>
        <taxon>Bacteria</taxon>
        <taxon>Pseudomonadati</taxon>
        <taxon>Pseudomonadota</taxon>
        <taxon>Alphaproteobacteria</taxon>
        <taxon>Hyphomicrobiales</taxon>
        <taxon>Devosiaceae</taxon>
        <taxon>Devosia</taxon>
    </lineage>
</organism>
<dbReference type="PANTHER" id="PTHR48080">
    <property type="entry name" value="D-GALACTONATE DEHYDRATASE-RELATED"/>
    <property type="match status" value="1"/>
</dbReference>
<dbReference type="InterPro" id="IPR013342">
    <property type="entry name" value="Mandelate_racemase_C"/>
</dbReference>
<dbReference type="SUPFAM" id="SSF51604">
    <property type="entry name" value="Enolase C-terminal domain-like"/>
    <property type="match status" value="1"/>
</dbReference>
<comment type="caution">
    <text evidence="10">The sequence shown here is derived from an EMBL/GenBank/DDBJ whole genome shotgun (WGS) entry which is preliminary data.</text>
</comment>
<dbReference type="InterPro" id="IPR029017">
    <property type="entry name" value="Enolase-like_N"/>
</dbReference>
<feature type="active site" description="Proton acceptor; specific for (R)-substrate epimerization" evidence="5">
    <location>
        <position position="149"/>
    </location>
</feature>
<keyword evidence="8" id="KW-0472">Membrane</keyword>
<evidence type="ECO:0000256" key="4">
    <source>
        <dbReference type="ARBA" id="ARBA00023235"/>
    </source>
</evidence>
<dbReference type="GO" id="GO:0016855">
    <property type="term" value="F:racemase and epimerase activity, acting on amino acids and derivatives"/>
    <property type="evidence" value="ECO:0007669"/>
    <property type="project" value="UniProtKB-UniRule"/>
</dbReference>
<feature type="domain" description="Mandelate racemase/muconate lactonizing enzyme C-terminal" evidence="9">
    <location>
        <begin position="130"/>
        <end position="221"/>
    </location>
</feature>
<dbReference type="SFLD" id="SFLDF00010">
    <property type="entry name" value="dipeptide_epimerase"/>
    <property type="match status" value="1"/>
</dbReference>
<dbReference type="EMBL" id="JZEX01000041">
    <property type="protein sequence ID" value="KKB13289.1"/>
    <property type="molecule type" value="Genomic_DNA"/>
</dbReference>
<comment type="similarity">
    <text evidence="1 7">Belongs to the mandelate racemase/muconate lactonizing enzyme family.</text>
</comment>
<keyword evidence="8" id="KW-1133">Transmembrane helix</keyword>
<feature type="binding site" evidence="6">
    <location>
        <position position="200"/>
    </location>
    <ligand>
        <name>Mg(2+)</name>
        <dbReference type="ChEBI" id="CHEBI:18420"/>
    </ligand>
</feature>
<keyword evidence="4 7" id="KW-0413">Isomerase</keyword>
<dbReference type="NCBIfam" id="NF042940">
    <property type="entry name" value="racemase_DgcA"/>
    <property type="match status" value="1"/>
</dbReference>
<dbReference type="Proteomes" id="UP000033632">
    <property type="component" value="Unassembled WGS sequence"/>
</dbReference>
<dbReference type="EC" id="5.1.1.-" evidence="7"/>
<dbReference type="GO" id="GO:0046872">
    <property type="term" value="F:metal ion binding"/>
    <property type="evidence" value="ECO:0007669"/>
    <property type="project" value="UniProtKB-KW"/>
</dbReference>
<dbReference type="AlphaFoldDB" id="A0A0F5FWQ9"/>
<protein>
    <recommendedName>
        <fullName evidence="7">Dipeptide epimerase</fullName>
        <ecNumber evidence="7">5.1.1.-</ecNumber>
    </recommendedName>
</protein>
<dbReference type="SMART" id="SM00922">
    <property type="entry name" value="MR_MLE"/>
    <property type="match status" value="1"/>
</dbReference>
<dbReference type="Gene3D" id="3.30.390.10">
    <property type="entry name" value="Enolase-like, N-terminal domain"/>
    <property type="match status" value="1"/>
</dbReference>
<reference evidence="10 11" key="1">
    <citation type="submission" date="2015-03" db="EMBL/GenBank/DDBJ databases">
        <authorList>
            <person name="Hassan Y.I."/>
            <person name="Lepp D."/>
            <person name="Li X.-Z."/>
            <person name="Zhou T."/>
        </authorList>
    </citation>
    <scope>NUCLEOTIDE SEQUENCE [LARGE SCALE GENOMIC DNA]</scope>
    <source>
        <strain evidence="10 11">BD-c194</strain>
    </source>
</reference>
<evidence type="ECO:0000256" key="7">
    <source>
        <dbReference type="RuleBase" id="RU366006"/>
    </source>
</evidence>
<dbReference type="SFLD" id="SFLDG00180">
    <property type="entry name" value="muconate_cycloisomerase"/>
    <property type="match status" value="1"/>
</dbReference>
<gene>
    <name evidence="10" type="ORF">VE25_02745</name>
</gene>
<proteinExistence type="inferred from homology"/>
<dbReference type="InterPro" id="IPR036849">
    <property type="entry name" value="Enolase-like_C_sf"/>
</dbReference>
<evidence type="ECO:0000256" key="2">
    <source>
        <dbReference type="ARBA" id="ARBA00022723"/>
    </source>
</evidence>
<feature type="transmembrane region" description="Helical" evidence="8">
    <location>
        <begin position="269"/>
        <end position="291"/>
    </location>
</feature>
<comment type="cofactor">
    <cofactor evidence="6 7">
        <name>Mg(2+)</name>
        <dbReference type="ChEBI" id="CHEBI:18420"/>
    </cofactor>
    <text evidence="6 7">Binds 1 Mg(2+) ion per subunit.</text>
</comment>
<dbReference type="InterPro" id="IPR029065">
    <property type="entry name" value="Enolase_C-like"/>
</dbReference>
<dbReference type="Pfam" id="PF13378">
    <property type="entry name" value="MR_MLE_C"/>
    <property type="match status" value="1"/>
</dbReference>
<dbReference type="InterPro" id="IPR034603">
    <property type="entry name" value="Dipeptide_epimerase"/>
</dbReference>
<dbReference type="PATRIC" id="fig|443610.3.peg.3026"/>
<dbReference type="Pfam" id="PF02746">
    <property type="entry name" value="MR_MLE_N"/>
    <property type="match status" value="1"/>
</dbReference>
<evidence type="ECO:0000256" key="3">
    <source>
        <dbReference type="ARBA" id="ARBA00022842"/>
    </source>
</evidence>
<feature type="binding site" evidence="6">
    <location>
        <position position="174"/>
    </location>
    <ligand>
        <name>Mg(2+)</name>
        <dbReference type="ChEBI" id="CHEBI:18420"/>
    </ligand>
</feature>
<evidence type="ECO:0000256" key="5">
    <source>
        <dbReference type="PIRSR" id="PIRSR634603-1"/>
    </source>
</evidence>
<evidence type="ECO:0000256" key="1">
    <source>
        <dbReference type="ARBA" id="ARBA00008031"/>
    </source>
</evidence>
<keyword evidence="8" id="KW-0812">Transmembrane</keyword>
<dbReference type="PANTHER" id="PTHR48080:SF3">
    <property type="entry name" value="ENOLASE SUPERFAMILY MEMBER DDB_G0284701"/>
    <property type="match status" value="1"/>
</dbReference>
<feature type="active site" description="Proton acceptor; specific for (S)-substrate epimerization" evidence="5">
    <location>
        <position position="245"/>
    </location>
</feature>
<accession>A0A0F5FWQ9</accession>
<dbReference type="InterPro" id="IPR013341">
    <property type="entry name" value="Mandelate_racemase_N_dom"/>
</dbReference>
<dbReference type="STRING" id="443610.VE25_02745"/>
<keyword evidence="11" id="KW-1185">Reference proteome</keyword>
<sequence length="326" mass="33830">MTQLAAAIERFPIAGTFTISRGSKHEAVVVHVTLTRDGVTGHGECVPYARYGETPKGVLTAILSLAPAIAAGLDRQALQSALPPGAARNALDCAFWDLDAKLASASVAALAGLEVPPLVTTAYTISLGTPEAVAEAASKAAAYPLLKLKLGGAGDRERLAAVRAAVPQARLIVDANEAWAAEDLAANLSACRDLGIELVEQPLPAGADAPLGTLPHPVPIYADESIHGLASLDALAGRYEAINIKLDKTGGLTEAIGLARRARERDMKLMVGCMVGTSLSMAPALLLSGLADWVDLDGPLLLQEDRPEGLRYAGGRIDTSIAVWGR</sequence>
<keyword evidence="2 6" id="KW-0479">Metal-binding</keyword>
<evidence type="ECO:0000256" key="6">
    <source>
        <dbReference type="PIRSR" id="PIRSR634603-3"/>
    </source>
</evidence>
<evidence type="ECO:0000256" key="8">
    <source>
        <dbReference type="SAM" id="Phobius"/>
    </source>
</evidence>
<evidence type="ECO:0000313" key="11">
    <source>
        <dbReference type="Proteomes" id="UP000033632"/>
    </source>
</evidence>
<evidence type="ECO:0000313" key="10">
    <source>
        <dbReference type="EMBL" id="KKB13289.1"/>
    </source>
</evidence>
<evidence type="ECO:0000259" key="9">
    <source>
        <dbReference type="SMART" id="SM00922"/>
    </source>
</evidence>
<name>A0A0F5FWQ9_9HYPH</name>
<dbReference type="CDD" id="cd03319">
    <property type="entry name" value="L-Ala-DL-Glu_epimerase"/>
    <property type="match status" value="1"/>
</dbReference>